<evidence type="ECO:0000256" key="1">
    <source>
        <dbReference type="ARBA" id="ARBA00022741"/>
    </source>
</evidence>
<feature type="domain" description="ABC transporter" evidence="4">
    <location>
        <begin position="320"/>
        <end position="537"/>
    </location>
</feature>
<dbReference type="InterPro" id="IPR032781">
    <property type="entry name" value="ABC_tran_Xtn"/>
</dbReference>
<proteinExistence type="predicted"/>
<dbReference type="InterPro" id="IPR003439">
    <property type="entry name" value="ABC_transporter-like_ATP-bd"/>
</dbReference>
<dbReference type="Gene3D" id="3.40.50.300">
    <property type="entry name" value="P-loop containing nucleotide triphosphate hydrolases"/>
    <property type="match status" value="2"/>
</dbReference>
<accession>A0ABV7A7G6</accession>
<dbReference type="PANTHER" id="PTHR42855">
    <property type="entry name" value="ABC TRANSPORTER ATP-BINDING SUBUNIT"/>
    <property type="match status" value="1"/>
</dbReference>
<dbReference type="InterPro" id="IPR027417">
    <property type="entry name" value="P-loop_NTPase"/>
</dbReference>
<gene>
    <name evidence="5" type="ORF">ACFODW_11635</name>
</gene>
<dbReference type="SUPFAM" id="SSF52540">
    <property type="entry name" value="P-loop containing nucleoside triphosphate hydrolases"/>
    <property type="match status" value="2"/>
</dbReference>
<reference evidence="6" key="1">
    <citation type="journal article" date="2019" name="Int. J. Syst. Evol. Microbiol.">
        <title>The Global Catalogue of Microorganisms (GCM) 10K type strain sequencing project: providing services to taxonomists for standard genome sequencing and annotation.</title>
        <authorList>
            <consortium name="The Broad Institute Genomics Platform"/>
            <consortium name="The Broad Institute Genome Sequencing Center for Infectious Disease"/>
            <person name="Wu L."/>
            <person name="Ma J."/>
        </authorList>
    </citation>
    <scope>NUCLEOTIDE SEQUENCE [LARGE SCALE GENOMIC DNA]</scope>
    <source>
        <strain evidence="6">KCTC 13193</strain>
    </source>
</reference>
<dbReference type="PROSITE" id="PS50893">
    <property type="entry name" value="ABC_TRANSPORTER_2"/>
    <property type="match status" value="2"/>
</dbReference>
<keyword evidence="3" id="KW-0175">Coiled coil</keyword>
<evidence type="ECO:0000256" key="2">
    <source>
        <dbReference type="ARBA" id="ARBA00022840"/>
    </source>
</evidence>
<dbReference type="Proteomes" id="UP001595387">
    <property type="component" value="Unassembled WGS sequence"/>
</dbReference>
<dbReference type="GO" id="GO:0005524">
    <property type="term" value="F:ATP binding"/>
    <property type="evidence" value="ECO:0007669"/>
    <property type="project" value="UniProtKB-KW"/>
</dbReference>
<keyword evidence="1" id="KW-0547">Nucleotide-binding</keyword>
<protein>
    <submittedName>
        <fullName evidence="5">ABC-F family ATP-binding cassette domain-containing protein</fullName>
    </submittedName>
</protein>
<dbReference type="Pfam" id="PF00005">
    <property type="entry name" value="ABC_tran"/>
    <property type="match status" value="2"/>
</dbReference>
<dbReference type="InterPro" id="IPR051309">
    <property type="entry name" value="ABCF_ATPase"/>
</dbReference>
<evidence type="ECO:0000256" key="3">
    <source>
        <dbReference type="SAM" id="Coils"/>
    </source>
</evidence>
<keyword evidence="6" id="KW-1185">Reference proteome</keyword>
<sequence>MINVQDVSLRYGDKKLFEDVNIKFTPGNCYGLIGANGAGKSTFLKILSGEVEPQSGHVSMSPGERLAVLKQDHYAYEENAVLETVLMGHEKLYEVKQEKDAIYMKADFSEEDGIRAAELEGEFAEMNGWEAESDAAVLLSGLGISEDLHSKQMGELSESQKVKVLLAQALFGNPDILLLDEPTNGLDIKAIQWLEEFLINFENTVIVVSHDRHFLNKVCTHIADVDYGKIEIYIGNYDFWYESSQLAMKMAQEANKKKEEKMKELQNFIARFSANASKSKQATSRKKMLDNITLDDIKPSSRKYPYIAFSPEREIGNDLLRVEGLTKTINGKKVLDNVSFTLNKDDKVAFIGKNDIAKTTLFKILMGEMEPDAGSYKWGVTTSQSYFPKDNAEYFEGNEPTLVDWLRQYSPEDETETFLRGFLGRMLFSGEQALKKPNVLSGGEKVRCMLSKMMLSNANVLLLDEPTNHLDLESIQSLNNGLAKFKGSILFTSHDHQFVNTIANRLIEITPSGLVDKEMSYDEYVQDDKLQKQISEMYAAV</sequence>
<organism evidence="5 6">
    <name type="scientific">Virgibacillus sediminis</name>
    <dbReference type="NCBI Taxonomy" id="202260"/>
    <lineage>
        <taxon>Bacteria</taxon>
        <taxon>Bacillati</taxon>
        <taxon>Bacillota</taxon>
        <taxon>Bacilli</taxon>
        <taxon>Bacillales</taxon>
        <taxon>Bacillaceae</taxon>
        <taxon>Virgibacillus</taxon>
    </lineage>
</organism>
<dbReference type="RefSeq" id="WP_390306590.1">
    <property type="nucleotide sequence ID" value="NZ_JBHRRZ010000017.1"/>
</dbReference>
<dbReference type="EMBL" id="JBHRRZ010000017">
    <property type="protein sequence ID" value="MFC2948987.1"/>
    <property type="molecule type" value="Genomic_DNA"/>
</dbReference>
<comment type="caution">
    <text evidence="5">The sequence shown here is derived from an EMBL/GenBank/DDBJ whole genome shotgun (WGS) entry which is preliminary data.</text>
</comment>
<evidence type="ECO:0000313" key="5">
    <source>
        <dbReference type="EMBL" id="MFC2948987.1"/>
    </source>
</evidence>
<feature type="coiled-coil region" evidence="3">
    <location>
        <begin position="241"/>
        <end position="275"/>
    </location>
</feature>
<evidence type="ECO:0000313" key="6">
    <source>
        <dbReference type="Proteomes" id="UP001595387"/>
    </source>
</evidence>
<dbReference type="InterPro" id="IPR003593">
    <property type="entry name" value="AAA+_ATPase"/>
</dbReference>
<keyword evidence="2 5" id="KW-0067">ATP-binding</keyword>
<dbReference type="CDD" id="cd03221">
    <property type="entry name" value="ABCF_EF-3"/>
    <property type="match status" value="2"/>
</dbReference>
<dbReference type="PANTHER" id="PTHR42855:SF2">
    <property type="entry name" value="DRUG RESISTANCE ABC TRANSPORTER,ATP-BINDING PROTEIN"/>
    <property type="match status" value="1"/>
</dbReference>
<dbReference type="SMART" id="SM00382">
    <property type="entry name" value="AAA"/>
    <property type="match status" value="2"/>
</dbReference>
<dbReference type="Pfam" id="PF12848">
    <property type="entry name" value="ABC_tran_Xtn"/>
    <property type="match status" value="1"/>
</dbReference>
<name>A0ABV7A7G6_9BACI</name>
<evidence type="ECO:0000259" key="4">
    <source>
        <dbReference type="PROSITE" id="PS50893"/>
    </source>
</evidence>
<feature type="domain" description="ABC transporter" evidence="4">
    <location>
        <begin position="2"/>
        <end position="252"/>
    </location>
</feature>